<name>A0A1I8JNM3_9PLAT</name>
<feature type="compositionally biased region" description="Low complexity" evidence="1">
    <location>
        <begin position="209"/>
        <end position="226"/>
    </location>
</feature>
<feature type="region of interest" description="Disordered" evidence="1">
    <location>
        <begin position="1"/>
        <end position="342"/>
    </location>
</feature>
<accession>A0A1I8JNM3</accession>
<dbReference type="WBParaSite" id="snap_masked-unitig_22770-processed-gene-0.0-mRNA-1">
    <property type="protein sequence ID" value="snap_masked-unitig_22770-processed-gene-0.0-mRNA-1"/>
    <property type="gene ID" value="snap_masked-unitig_22770-processed-gene-0.0"/>
</dbReference>
<evidence type="ECO:0000256" key="1">
    <source>
        <dbReference type="SAM" id="MobiDB-lite"/>
    </source>
</evidence>
<dbReference type="Proteomes" id="UP000095280">
    <property type="component" value="Unplaced"/>
</dbReference>
<protein>
    <submittedName>
        <fullName evidence="3">PH domain-containing protein</fullName>
    </submittedName>
</protein>
<feature type="compositionally biased region" description="Low complexity" evidence="1">
    <location>
        <begin position="32"/>
        <end position="49"/>
    </location>
</feature>
<evidence type="ECO:0000313" key="2">
    <source>
        <dbReference type="Proteomes" id="UP000095280"/>
    </source>
</evidence>
<feature type="compositionally biased region" description="Low complexity" evidence="1">
    <location>
        <begin position="103"/>
        <end position="124"/>
    </location>
</feature>
<feature type="compositionally biased region" description="Low complexity" evidence="1">
    <location>
        <begin position="262"/>
        <end position="271"/>
    </location>
</feature>
<feature type="compositionally biased region" description="Basic and acidic residues" evidence="1">
    <location>
        <begin position="227"/>
        <end position="239"/>
    </location>
</feature>
<organism evidence="2 3">
    <name type="scientific">Macrostomum lignano</name>
    <dbReference type="NCBI Taxonomy" id="282301"/>
    <lineage>
        <taxon>Eukaryota</taxon>
        <taxon>Metazoa</taxon>
        <taxon>Spiralia</taxon>
        <taxon>Lophotrochozoa</taxon>
        <taxon>Platyhelminthes</taxon>
        <taxon>Rhabditophora</taxon>
        <taxon>Macrostomorpha</taxon>
        <taxon>Macrostomida</taxon>
        <taxon>Macrostomidae</taxon>
        <taxon>Macrostomum</taxon>
    </lineage>
</organism>
<evidence type="ECO:0000313" key="3">
    <source>
        <dbReference type="WBParaSite" id="snap_masked-unitig_22770-processed-gene-0.0-mRNA-1"/>
    </source>
</evidence>
<dbReference type="AlphaFoldDB" id="A0A1I8JNM3"/>
<sequence length="448" mass="48429">GRAVPTRTEEKRQFPRGTSSQKSSSHRTQPKSSSNRSRTSARRAVSTRNLSQKAVQSRYLKPRKQFQAGTRQLEEAVPTGTSARRAFRTGTSTRRAVPHWNAQPEQFPREQFSPEPQPEEQFPPKLSKEQFSLEPQPEEQFLTGTVSAEAATPRCRRPPIHPGSQSSTSPSTEFDSLDPDLAGLTTTARRHCTRRADLAGRLPRRLWAARRPAPPAATRTAGLARAAHAEGRDDEERGGSGRGGVPGTALTALPSPPPAAPPLEATPLPLLGHGGARDASRRSASHQNSDRPGQDEQQCSAVEAAVAEEVLVEQRTPTPDVNADIDASDRRRSPTSHQGLSQPAAAVAAAAAAVAAANAAGRRCRIGADARNCQPHAESRLRLRSRLSQRLEERDRLVELSGPDCPVRSVTVYLDKAEVSASSSCALGPRDRKWWFETLTAAIDGDSV</sequence>
<feature type="compositionally biased region" description="Polar residues" evidence="1">
    <location>
        <begin position="163"/>
        <end position="174"/>
    </location>
</feature>
<proteinExistence type="predicted"/>
<keyword evidence="2" id="KW-1185">Reference proteome</keyword>
<reference evidence="3" key="1">
    <citation type="submission" date="2016-11" db="UniProtKB">
        <authorList>
            <consortium name="WormBaseParasite"/>
        </authorList>
    </citation>
    <scope>IDENTIFICATION</scope>
</reference>